<proteinExistence type="predicted"/>
<gene>
    <name evidence="2" type="ORF">E1295_08105</name>
</gene>
<organism evidence="2 3">
    <name type="scientific">Nonomuraea mesophila</name>
    <dbReference type="NCBI Taxonomy" id="2530382"/>
    <lineage>
        <taxon>Bacteria</taxon>
        <taxon>Bacillati</taxon>
        <taxon>Actinomycetota</taxon>
        <taxon>Actinomycetes</taxon>
        <taxon>Streptosporangiales</taxon>
        <taxon>Streptosporangiaceae</taxon>
        <taxon>Nonomuraea</taxon>
    </lineage>
</organism>
<evidence type="ECO:0000313" key="3">
    <source>
        <dbReference type="Proteomes" id="UP000295136"/>
    </source>
</evidence>
<accession>A0A4R5FU03</accession>
<sequence>MVSTEAFSTAVGQARDLLRWRSPLRTELWAARITAGLAPERVRPFLAELAADGGPEARLTLVALAAVNAGRPSPPTGAPDAPDAASGPLASDGEAVDDGQAAGDGEAVSDGQAAGDGGSAADGEAVVGAGVYADAARGLDETLAGWVRRMGRVTCEGAWYGKADPYGEQVLAVLSFRYDNGKEPHILVVGIDQPHGGLAVDALVEEAKFLDDLELAAAEPGTVAGRILDAFELGDRIMGVEVADTLAGVRPLAITRAQGVPGLVHGASDDTLARFRDLPEMPGAREAFEKLAEFVGDRPLWWSPRRVSAFLTSWLPREAILSEAAIAAMPEVVRAWSRFSGDHPAVLRQVDADAPRLPALMADDSLAGLGKRIAQNRL</sequence>
<evidence type="ECO:0000256" key="1">
    <source>
        <dbReference type="SAM" id="MobiDB-lite"/>
    </source>
</evidence>
<keyword evidence="3" id="KW-1185">Reference proteome</keyword>
<dbReference type="AlphaFoldDB" id="A0A4R5FU03"/>
<protein>
    <submittedName>
        <fullName evidence="2">Uncharacterized protein</fullName>
    </submittedName>
</protein>
<name>A0A4R5FU03_9ACTN</name>
<dbReference type="EMBL" id="SMLD01000014">
    <property type="protein sequence ID" value="TDE57387.1"/>
    <property type="molecule type" value="Genomic_DNA"/>
</dbReference>
<feature type="compositionally biased region" description="Low complexity" evidence="1">
    <location>
        <begin position="78"/>
        <end position="92"/>
    </location>
</feature>
<dbReference type="RefSeq" id="WP_132629156.1">
    <property type="nucleotide sequence ID" value="NZ_SMLD01000014.1"/>
</dbReference>
<dbReference type="Proteomes" id="UP000295136">
    <property type="component" value="Unassembled WGS sequence"/>
</dbReference>
<reference evidence="2 3" key="1">
    <citation type="submission" date="2019-03" db="EMBL/GenBank/DDBJ databases">
        <title>Draft genome sequences of novel Actinobacteria.</title>
        <authorList>
            <person name="Sahin N."/>
            <person name="Ay H."/>
            <person name="Saygin H."/>
        </authorList>
    </citation>
    <scope>NUCLEOTIDE SEQUENCE [LARGE SCALE GENOMIC DNA]</scope>
    <source>
        <strain evidence="2 3">6K102</strain>
    </source>
</reference>
<feature type="region of interest" description="Disordered" evidence="1">
    <location>
        <begin position="71"/>
        <end position="120"/>
    </location>
</feature>
<comment type="caution">
    <text evidence="2">The sequence shown here is derived from an EMBL/GenBank/DDBJ whole genome shotgun (WGS) entry which is preliminary data.</text>
</comment>
<evidence type="ECO:0000313" key="2">
    <source>
        <dbReference type="EMBL" id="TDE57387.1"/>
    </source>
</evidence>